<organism evidence="2 3">
    <name type="scientific">Trypanosoma rangeli</name>
    <dbReference type="NCBI Taxonomy" id="5698"/>
    <lineage>
        <taxon>Eukaryota</taxon>
        <taxon>Discoba</taxon>
        <taxon>Euglenozoa</taxon>
        <taxon>Kinetoplastea</taxon>
        <taxon>Metakinetoplastina</taxon>
        <taxon>Trypanosomatida</taxon>
        <taxon>Trypanosomatidae</taxon>
        <taxon>Trypanosoma</taxon>
        <taxon>Herpetosoma</taxon>
    </lineage>
</organism>
<evidence type="ECO:0000256" key="1">
    <source>
        <dbReference type="SAM" id="MobiDB-lite"/>
    </source>
</evidence>
<reference evidence="2 3" key="1">
    <citation type="journal article" date="2018" name="BMC Genomics">
        <title>Genomic comparison of Trypanosoma conorhini and Trypanosoma rangeli to Trypanosoma cruzi strains of high and low virulence.</title>
        <authorList>
            <person name="Bradwell K.R."/>
            <person name="Koparde V.N."/>
            <person name="Matveyev A.V."/>
            <person name="Serrano M.G."/>
            <person name="Alves J.M."/>
            <person name="Parikh H."/>
            <person name="Huang B."/>
            <person name="Lee V."/>
            <person name="Espinosa-Alvarez O."/>
            <person name="Ortiz P.A."/>
            <person name="Costa-Martins A.G."/>
            <person name="Teixeira M.M."/>
            <person name="Buck G.A."/>
        </authorList>
    </citation>
    <scope>NUCLEOTIDE SEQUENCE [LARGE SCALE GENOMIC DNA]</scope>
    <source>
        <strain evidence="2 3">AM80</strain>
    </source>
</reference>
<sequence length="118" mass="12472">MALATCAALGRLHSSRANILSNPRKHQEKPACSKSPSTEAYALPSCILPPPTVDNHRGVNLWKTTVLSFWCTPPAAAPLPSSLMTMPHNALNAAPRTSESTQVGKAISDDAGASRCRP</sequence>
<name>A0A422NNC4_TRYRA</name>
<dbReference type="AlphaFoldDB" id="A0A422NNC4"/>
<evidence type="ECO:0000313" key="2">
    <source>
        <dbReference type="EMBL" id="RNF06869.1"/>
    </source>
</evidence>
<evidence type="ECO:0000313" key="3">
    <source>
        <dbReference type="Proteomes" id="UP000283634"/>
    </source>
</evidence>
<comment type="caution">
    <text evidence="2">The sequence shown here is derived from an EMBL/GenBank/DDBJ whole genome shotgun (WGS) entry which is preliminary data.</text>
</comment>
<proteinExistence type="predicted"/>
<dbReference type="Proteomes" id="UP000283634">
    <property type="component" value="Unassembled WGS sequence"/>
</dbReference>
<dbReference type="RefSeq" id="XP_029239502.1">
    <property type="nucleotide sequence ID" value="XM_029380766.1"/>
</dbReference>
<protein>
    <submittedName>
        <fullName evidence="2">Uncharacterized protein</fullName>
    </submittedName>
</protein>
<accession>A0A422NNC4</accession>
<gene>
    <name evidence="2" type="ORF">TraAM80_03814</name>
</gene>
<dbReference type="GeneID" id="40327747"/>
<keyword evidence="3" id="KW-1185">Reference proteome</keyword>
<feature type="region of interest" description="Disordered" evidence="1">
    <location>
        <begin position="94"/>
        <end position="118"/>
    </location>
</feature>
<dbReference type="EMBL" id="MKGL01000099">
    <property type="protein sequence ID" value="RNF06869.1"/>
    <property type="molecule type" value="Genomic_DNA"/>
</dbReference>